<dbReference type="GO" id="GO:0080032">
    <property type="term" value="F:methyl jasmonate esterase activity"/>
    <property type="evidence" value="ECO:0007669"/>
    <property type="project" value="TreeGrafter"/>
</dbReference>
<dbReference type="InterPro" id="IPR029058">
    <property type="entry name" value="AB_hydrolase_fold"/>
</dbReference>
<dbReference type="PANTHER" id="PTHR10992:SF1078">
    <property type="entry name" value="AB HYDROLASE-1 DOMAIN-CONTAINING PROTEIN"/>
    <property type="match status" value="1"/>
</dbReference>
<proteinExistence type="predicted"/>
<protein>
    <recommendedName>
        <fullName evidence="1">AB hydrolase-1 domain-containing protein</fullName>
    </recommendedName>
</protein>
<dbReference type="PANTHER" id="PTHR10992">
    <property type="entry name" value="METHYLESTERASE FAMILY MEMBER"/>
    <property type="match status" value="1"/>
</dbReference>
<evidence type="ECO:0000313" key="2">
    <source>
        <dbReference type="EMBL" id="TKS02119.1"/>
    </source>
</evidence>
<dbReference type="GO" id="GO:0009694">
    <property type="term" value="P:jasmonic acid metabolic process"/>
    <property type="evidence" value="ECO:0007669"/>
    <property type="project" value="TreeGrafter"/>
</dbReference>
<comment type="caution">
    <text evidence="2">The sequence shown here is derived from an EMBL/GenBank/DDBJ whole genome shotgun (WGS) entry which is preliminary data.</text>
</comment>
<gene>
    <name evidence="2" type="ORF">D5086_0000163780</name>
</gene>
<dbReference type="Gene3D" id="3.40.50.1820">
    <property type="entry name" value="alpha/beta hydrolase"/>
    <property type="match status" value="1"/>
</dbReference>
<dbReference type="GO" id="GO:0080031">
    <property type="term" value="F:methyl salicylate esterase activity"/>
    <property type="evidence" value="ECO:0007669"/>
    <property type="project" value="TreeGrafter"/>
</dbReference>
<dbReference type="GO" id="GO:0009696">
    <property type="term" value="P:salicylic acid metabolic process"/>
    <property type="evidence" value="ECO:0007669"/>
    <property type="project" value="TreeGrafter"/>
</dbReference>
<dbReference type="GO" id="GO:0080030">
    <property type="term" value="F:methyl indole-3-acetate esterase activity"/>
    <property type="evidence" value="ECO:0007669"/>
    <property type="project" value="TreeGrafter"/>
</dbReference>
<dbReference type="AlphaFoldDB" id="A0A4U5PXZ0"/>
<dbReference type="InterPro" id="IPR000073">
    <property type="entry name" value="AB_hydrolase_1"/>
</dbReference>
<dbReference type="InterPro" id="IPR045889">
    <property type="entry name" value="MES/HNL"/>
</dbReference>
<dbReference type="SUPFAM" id="SSF53474">
    <property type="entry name" value="alpha/beta-Hydrolases"/>
    <property type="match status" value="1"/>
</dbReference>
<feature type="domain" description="AB hydrolase-1" evidence="1">
    <location>
        <begin position="37"/>
        <end position="202"/>
    </location>
</feature>
<accession>A0A4U5PXZ0</accession>
<sequence>MGDSNNQTTHFVLIHGSASGAWAWYKYNEPLIEFMANLAENEKVVLVAHSLGGLNVAFAMEKFPEKISLAVFVTAFLPDTEHRPSYMLEKPSRGRRVAECSVFNGGYEAFMKSTAFNLASPEDLSLQTLLKRSGSLFLESLAKANKFTKEKFGSVVRDYVVCTQDLLVVPSLQRFMIEHNEVKEVMEIPADHMAIASRPKELCQCLLEFARKHA</sequence>
<dbReference type="STRING" id="43335.A0A4U5PXZ0"/>
<name>A0A4U5PXZ0_POPAL</name>
<dbReference type="Pfam" id="PF12697">
    <property type="entry name" value="Abhydrolase_6"/>
    <property type="match status" value="1"/>
</dbReference>
<reference evidence="2" key="1">
    <citation type="submission" date="2018-10" db="EMBL/GenBank/DDBJ databases">
        <title>Population genomic analysis revealed the cold adaptation of white poplar.</title>
        <authorList>
            <person name="Liu Y.-J."/>
        </authorList>
    </citation>
    <scope>NUCLEOTIDE SEQUENCE [LARGE SCALE GENOMIC DNA]</scope>
    <source>
        <strain evidence="2">PAL-ZL1</strain>
    </source>
</reference>
<organism evidence="2">
    <name type="scientific">Populus alba</name>
    <name type="common">White poplar</name>
    <dbReference type="NCBI Taxonomy" id="43335"/>
    <lineage>
        <taxon>Eukaryota</taxon>
        <taxon>Viridiplantae</taxon>
        <taxon>Streptophyta</taxon>
        <taxon>Embryophyta</taxon>
        <taxon>Tracheophyta</taxon>
        <taxon>Spermatophyta</taxon>
        <taxon>Magnoliopsida</taxon>
        <taxon>eudicotyledons</taxon>
        <taxon>Gunneridae</taxon>
        <taxon>Pentapetalae</taxon>
        <taxon>rosids</taxon>
        <taxon>fabids</taxon>
        <taxon>Malpighiales</taxon>
        <taxon>Salicaceae</taxon>
        <taxon>Saliceae</taxon>
        <taxon>Populus</taxon>
    </lineage>
</organism>
<dbReference type="EMBL" id="RCHU01000547">
    <property type="protein sequence ID" value="TKS02119.1"/>
    <property type="molecule type" value="Genomic_DNA"/>
</dbReference>
<evidence type="ECO:0000259" key="1">
    <source>
        <dbReference type="Pfam" id="PF12697"/>
    </source>
</evidence>